<sequence>MSNTPNEMNLVCEPPRLNIVKRKSSISLKGGIRTPMTPTTLKNNLNRVFGSFRAPSSPISDNKKQRIRGSRFQKMSEYTLIRQLISEDKEVHDLFLQFSTSEFSSESVMFFLELITFQDCRDETIQDKFDIMYDLFLRRGSKFEVNISSEDRDLVEEYMKTKELSDLHNVTKTLEYSAFACVIEVFARFELSELYSKMYQTKHSGS</sequence>
<evidence type="ECO:0000313" key="2">
    <source>
        <dbReference type="EMBL" id="KAL0477148.1"/>
    </source>
</evidence>
<dbReference type="AlphaFoldDB" id="A0AAW2YJG2"/>
<reference evidence="2 3" key="1">
    <citation type="submission" date="2024-03" db="EMBL/GenBank/DDBJ databases">
        <title>The Acrasis kona genome and developmental transcriptomes reveal deep origins of eukaryotic multicellular pathways.</title>
        <authorList>
            <person name="Sheikh S."/>
            <person name="Fu C.-J."/>
            <person name="Brown M.W."/>
            <person name="Baldauf S.L."/>
        </authorList>
    </citation>
    <scope>NUCLEOTIDE SEQUENCE [LARGE SCALE GENOMIC DNA]</scope>
    <source>
        <strain evidence="2 3">ATCC MYA-3509</strain>
    </source>
</reference>
<dbReference type="SUPFAM" id="SSF48097">
    <property type="entry name" value="Regulator of G-protein signaling, RGS"/>
    <property type="match status" value="1"/>
</dbReference>
<gene>
    <name evidence="2" type="ORF">AKO1_005923</name>
</gene>
<dbReference type="Gene3D" id="1.10.167.10">
    <property type="entry name" value="Regulator of G-protein Signalling 4, domain 2"/>
    <property type="match status" value="1"/>
</dbReference>
<dbReference type="InterPro" id="IPR036305">
    <property type="entry name" value="RGS_sf"/>
</dbReference>
<comment type="caution">
    <text evidence="2">The sequence shown here is derived from an EMBL/GenBank/DDBJ whole genome shotgun (WGS) entry which is preliminary data.</text>
</comment>
<evidence type="ECO:0000259" key="1">
    <source>
        <dbReference type="PROSITE" id="PS50132"/>
    </source>
</evidence>
<dbReference type="InterPro" id="IPR044926">
    <property type="entry name" value="RGS_subdomain_2"/>
</dbReference>
<keyword evidence="3" id="KW-1185">Reference proteome</keyword>
<protein>
    <recommendedName>
        <fullName evidence="1">RGS domain-containing protein</fullName>
    </recommendedName>
</protein>
<evidence type="ECO:0000313" key="3">
    <source>
        <dbReference type="Proteomes" id="UP001431209"/>
    </source>
</evidence>
<dbReference type="PROSITE" id="PS50132">
    <property type="entry name" value="RGS"/>
    <property type="match status" value="1"/>
</dbReference>
<proteinExistence type="predicted"/>
<dbReference type="Pfam" id="PF00615">
    <property type="entry name" value="RGS"/>
    <property type="match status" value="1"/>
</dbReference>
<name>A0AAW2YJG2_9EUKA</name>
<accession>A0AAW2YJG2</accession>
<feature type="domain" description="RGS" evidence="1">
    <location>
        <begin position="94"/>
        <end position="199"/>
    </location>
</feature>
<dbReference type="Proteomes" id="UP001431209">
    <property type="component" value="Unassembled WGS sequence"/>
</dbReference>
<dbReference type="EMBL" id="JAOPGA020000144">
    <property type="protein sequence ID" value="KAL0477148.1"/>
    <property type="molecule type" value="Genomic_DNA"/>
</dbReference>
<dbReference type="InterPro" id="IPR016137">
    <property type="entry name" value="RGS"/>
</dbReference>
<organism evidence="2 3">
    <name type="scientific">Acrasis kona</name>
    <dbReference type="NCBI Taxonomy" id="1008807"/>
    <lineage>
        <taxon>Eukaryota</taxon>
        <taxon>Discoba</taxon>
        <taxon>Heterolobosea</taxon>
        <taxon>Tetramitia</taxon>
        <taxon>Eutetramitia</taxon>
        <taxon>Acrasidae</taxon>
        <taxon>Acrasis</taxon>
    </lineage>
</organism>